<protein>
    <submittedName>
        <fullName evidence="1">Heterokaryon incompatibility protein-domain-containing protein</fullName>
    </submittedName>
</protein>
<evidence type="ECO:0000313" key="2">
    <source>
        <dbReference type="Proteomes" id="UP001390339"/>
    </source>
</evidence>
<dbReference type="EMBL" id="JAPCWZ010000006">
    <property type="protein sequence ID" value="KAK8859059.1"/>
    <property type="molecule type" value="Genomic_DNA"/>
</dbReference>
<comment type="caution">
    <text evidence="1">The sequence shown here is derived from an EMBL/GenBank/DDBJ whole genome shotgun (WGS) entry which is preliminary data.</text>
</comment>
<reference evidence="1 2" key="1">
    <citation type="journal article" date="2024" name="IMA Fungus">
        <title>Apiospora arundinis, a panoply of carbohydrate-active enzymes and secondary metabolites.</title>
        <authorList>
            <person name="Sorensen T."/>
            <person name="Petersen C."/>
            <person name="Muurmann A.T."/>
            <person name="Christiansen J.V."/>
            <person name="Brundto M.L."/>
            <person name="Overgaard C.K."/>
            <person name="Boysen A.T."/>
            <person name="Wollenberg R.D."/>
            <person name="Larsen T.O."/>
            <person name="Sorensen J.L."/>
            <person name="Nielsen K.L."/>
            <person name="Sondergaard T.E."/>
        </authorList>
    </citation>
    <scope>NUCLEOTIDE SEQUENCE [LARGE SCALE GENOMIC DNA]</scope>
    <source>
        <strain evidence="1 2">AAU 773</strain>
    </source>
</reference>
<dbReference type="PANTHER" id="PTHR10622">
    <property type="entry name" value="HET DOMAIN-CONTAINING PROTEIN"/>
    <property type="match status" value="1"/>
</dbReference>
<sequence length="387" mass="44357">MMRLINVNSKELEDFSIRHMPPYAVMWHIRSEVNDGKKLGFQESGSVNIIWRHQSEKDVIKSFCERTKERGIDYAWMDTCCIDQSSSTGLLEAIDSISQWHRRAAIWCVYLENISLSEQSDIIERLEHIQWFTRGWTLQEYFAPPTVLFFDRDWRIINEKQPGTLLNNLSRVSHAGRDAFLRGTTHVYDVPTWSWSGLLTLNGNANGPFEVTYLKLERDPRTCRIFSNIPTTDIKSCHTVDGCAWISAMRGEGPFPLSEKAQSWSQRMLEIRTAKSGRSPMLLQNQESFPMKSDWLSEDRGPGAETLTCVDTSHFHDDDGIDDDMGTTSSDSCSLSWSEDSEISFRAKESLFKILNELVDSILQMFFQALVAELWGSVQVLQTLRAS</sequence>
<gene>
    <name evidence="1" type="ORF">PGQ11_009793</name>
</gene>
<organism evidence="1 2">
    <name type="scientific">Apiospora arundinis</name>
    <dbReference type="NCBI Taxonomy" id="335852"/>
    <lineage>
        <taxon>Eukaryota</taxon>
        <taxon>Fungi</taxon>
        <taxon>Dikarya</taxon>
        <taxon>Ascomycota</taxon>
        <taxon>Pezizomycotina</taxon>
        <taxon>Sordariomycetes</taxon>
        <taxon>Xylariomycetidae</taxon>
        <taxon>Amphisphaeriales</taxon>
        <taxon>Apiosporaceae</taxon>
        <taxon>Apiospora</taxon>
    </lineage>
</organism>
<proteinExistence type="predicted"/>
<dbReference type="Proteomes" id="UP001390339">
    <property type="component" value="Unassembled WGS sequence"/>
</dbReference>
<accession>A0ABR2I7J9</accession>
<name>A0ABR2I7J9_9PEZI</name>
<evidence type="ECO:0000313" key="1">
    <source>
        <dbReference type="EMBL" id="KAK8859059.1"/>
    </source>
</evidence>
<dbReference type="PANTHER" id="PTHR10622:SF12">
    <property type="entry name" value="HET DOMAIN-CONTAINING PROTEIN"/>
    <property type="match status" value="1"/>
</dbReference>
<keyword evidence="2" id="KW-1185">Reference proteome</keyword>